<evidence type="ECO:0000313" key="2">
    <source>
        <dbReference type="EMBL" id="NNH71192.1"/>
    </source>
</evidence>
<sequence length="289" mass="30939">MSTSFIVERRVTYAGFGTRELVVAGAGPTIVLVHGFANTSEIWRRVLDSMHQAGQSAVAVDLPGFGEADPLRPGELMPQLDSFLGAVIQHHGRSDAVVLVGNSLGAATALRACRNSELPITAVLALDTAGITWKPLVSAGLRPLIAAIGLAARIRMPRAVHRVLVERALSHLLYGRRSAIEPAVIRQLADGADDPIEARRLARQGAEFKRELDRTRNHGGVAVPMVVVHGARDRLVPVSTSRILRDANPGSRLVVLPHAGHCPQLDAATVIARLAREFATMSTDTKEIS</sequence>
<dbReference type="Proteomes" id="UP000586827">
    <property type="component" value="Unassembled WGS sequence"/>
</dbReference>
<organism evidence="2 3">
    <name type="scientific">Nocardia uniformis</name>
    <dbReference type="NCBI Taxonomy" id="53432"/>
    <lineage>
        <taxon>Bacteria</taxon>
        <taxon>Bacillati</taxon>
        <taxon>Actinomycetota</taxon>
        <taxon>Actinomycetes</taxon>
        <taxon>Mycobacteriales</taxon>
        <taxon>Nocardiaceae</taxon>
        <taxon>Nocardia</taxon>
    </lineage>
</organism>
<accession>A0A849BXC9</accession>
<gene>
    <name evidence="2" type="ORF">HLB23_15175</name>
</gene>
<evidence type="ECO:0000259" key="1">
    <source>
        <dbReference type="Pfam" id="PF00561"/>
    </source>
</evidence>
<proteinExistence type="predicted"/>
<comment type="caution">
    <text evidence="2">The sequence shown here is derived from an EMBL/GenBank/DDBJ whole genome shotgun (WGS) entry which is preliminary data.</text>
</comment>
<dbReference type="InterPro" id="IPR029058">
    <property type="entry name" value="AB_hydrolase_fold"/>
</dbReference>
<dbReference type="GO" id="GO:0016787">
    <property type="term" value="F:hydrolase activity"/>
    <property type="evidence" value="ECO:0007669"/>
    <property type="project" value="UniProtKB-KW"/>
</dbReference>
<feature type="domain" description="AB hydrolase-1" evidence="1">
    <location>
        <begin position="28"/>
        <end position="267"/>
    </location>
</feature>
<keyword evidence="2" id="KW-0378">Hydrolase</keyword>
<dbReference type="EMBL" id="JABELX010000005">
    <property type="protein sequence ID" value="NNH71192.1"/>
    <property type="molecule type" value="Genomic_DNA"/>
</dbReference>
<keyword evidence="3" id="KW-1185">Reference proteome</keyword>
<protein>
    <submittedName>
        <fullName evidence="2">Alpha/beta hydrolase</fullName>
    </submittedName>
</protein>
<dbReference type="Gene3D" id="3.40.50.1820">
    <property type="entry name" value="alpha/beta hydrolase"/>
    <property type="match status" value="1"/>
</dbReference>
<dbReference type="AlphaFoldDB" id="A0A849BXC9"/>
<dbReference type="Pfam" id="PF00561">
    <property type="entry name" value="Abhydrolase_1"/>
    <property type="match status" value="1"/>
</dbReference>
<evidence type="ECO:0000313" key="3">
    <source>
        <dbReference type="Proteomes" id="UP000586827"/>
    </source>
</evidence>
<dbReference type="PRINTS" id="PR00111">
    <property type="entry name" value="ABHYDROLASE"/>
</dbReference>
<dbReference type="InterPro" id="IPR000073">
    <property type="entry name" value="AB_hydrolase_1"/>
</dbReference>
<dbReference type="RefSeq" id="WP_067524367.1">
    <property type="nucleotide sequence ID" value="NZ_JABELX010000005.1"/>
</dbReference>
<dbReference type="PANTHER" id="PTHR46438">
    <property type="entry name" value="ALPHA/BETA-HYDROLASES SUPERFAMILY PROTEIN"/>
    <property type="match status" value="1"/>
</dbReference>
<name>A0A849BXC9_9NOCA</name>
<reference evidence="2 3" key="1">
    <citation type="submission" date="2020-05" db="EMBL/GenBank/DDBJ databases">
        <title>MicrobeNet Type strains.</title>
        <authorList>
            <person name="Nicholson A.C."/>
        </authorList>
    </citation>
    <scope>NUCLEOTIDE SEQUENCE [LARGE SCALE GENOMIC DNA]</scope>
    <source>
        <strain evidence="2 3">JCM 3224</strain>
    </source>
</reference>
<dbReference type="PANTHER" id="PTHR46438:SF11">
    <property type="entry name" value="LIPASE-RELATED"/>
    <property type="match status" value="1"/>
</dbReference>
<dbReference type="SUPFAM" id="SSF53474">
    <property type="entry name" value="alpha/beta-Hydrolases"/>
    <property type="match status" value="1"/>
</dbReference>